<name>A0A7Y9DKV9_9ACTN</name>
<keyword evidence="3 6" id="KW-0560">Oxidoreductase</keyword>
<dbReference type="Pfam" id="PF01243">
    <property type="entry name" value="PNPOx_N"/>
    <property type="match status" value="1"/>
</dbReference>
<evidence type="ECO:0000256" key="3">
    <source>
        <dbReference type="ARBA" id="ARBA00023002"/>
    </source>
</evidence>
<dbReference type="GO" id="GO:0008615">
    <property type="term" value="P:pyridoxine biosynthetic process"/>
    <property type="evidence" value="ECO:0007669"/>
    <property type="project" value="InterPro"/>
</dbReference>
<feature type="binding site" evidence="4">
    <location>
        <begin position="65"/>
        <end position="70"/>
    </location>
    <ligand>
        <name>FMN</name>
        <dbReference type="ChEBI" id="CHEBI:58210"/>
    </ligand>
</feature>
<feature type="binding site" evidence="4">
    <location>
        <position position="109"/>
    </location>
    <ligand>
        <name>FMN</name>
        <dbReference type="ChEBI" id="CHEBI:58210"/>
    </ligand>
</feature>
<proteinExistence type="predicted"/>
<dbReference type="PANTHER" id="PTHR10851:SF0">
    <property type="entry name" value="PYRIDOXINE-5'-PHOSPHATE OXIDASE"/>
    <property type="match status" value="1"/>
</dbReference>
<gene>
    <name evidence="6" type="ORF">BJ968_002021</name>
</gene>
<keyword evidence="7" id="KW-1185">Reference proteome</keyword>
<keyword evidence="2 4" id="KW-0288">FMN</keyword>
<dbReference type="PIRSF" id="PIRSF000190">
    <property type="entry name" value="Pyd_amn-ph_oxd"/>
    <property type="match status" value="1"/>
</dbReference>
<dbReference type="Proteomes" id="UP000521922">
    <property type="component" value="Unassembled WGS sequence"/>
</dbReference>
<comment type="cofactor">
    <cofactor evidence="4">
        <name>FMN</name>
        <dbReference type="ChEBI" id="CHEBI:58210"/>
    </cofactor>
    <text evidence="4">Binds 1 FMN per subunit.</text>
</comment>
<dbReference type="SUPFAM" id="SSF50475">
    <property type="entry name" value="FMN-binding split barrel"/>
    <property type="match status" value="1"/>
</dbReference>
<evidence type="ECO:0000313" key="7">
    <source>
        <dbReference type="Proteomes" id="UP000521922"/>
    </source>
</evidence>
<comment type="caution">
    <text evidence="6">The sequence shown here is derived from an EMBL/GenBank/DDBJ whole genome shotgun (WGS) entry which is preliminary data.</text>
</comment>
<accession>A0A7Y9DKV9</accession>
<sequence>MPFRETLRALPVFDRELPAFDPSTAPADPLDLFRSWFADALDASVAEPHAVTLSTVDADGLPDARVLILKDVSADGWSVATTTAGSAGAQLLASPVAALSTYWTQLGRQVRVRGRVQEAPPEVSEADFLARSASARARVPAGTWRVFVVRPVSVEFWQAAASRDHVRVRYVRSGEGWTRS</sequence>
<dbReference type="InterPro" id="IPR011576">
    <property type="entry name" value="Pyridox_Oxase_N"/>
</dbReference>
<reference evidence="6 7" key="1">
    <citation type="submission" date="2020-07" db="EMBL/GenBank/DDBJ databases">
        <title>Sequencing the genomes of 1000 actinobacteria strains.</title>
        <authorList>
            <person name="Klenk H.-P."/>
        </authorList>
    </citation>
    <scope>NUCLEOTIDE SEQUENCE [LARGE SCALE GENOMIC DNA]</scope>
    <source>
        <strain evidence="6 7">DSM 7487</strain>
    </source>
</reference>
<dbReference type="Gene3D" id="2.30.110.10">
    <property type="entry name" value="Electron Transport, Fmn-binding Protein, Chain A"/>
    <property type="match status" value="2"/>
</dbReference>
<dbReference type="InterPro" id="IPR000659">
    <property type="entry name" value="Pyridox_Oxase"/>
</dbReference>
<dbReference type="GO" id="GO:0010181">
    <property type="term" value="F:FMN binding"/>
    <property type="evidence" value="ECO:0007669"/>
    <property type="project" value="InterPro"/>
</dbReference>
<dbReference type="RefSeq" id="WP_179751484.1">
    <property type="nucleotide sequence ID" value="NZ_BAAAGN010000004.1"/>
</dbReference>
<evidence type="ECO:0000256" key="4">
    <source>
        <dbReference type="PIRSR" id="PIRSR000190-2"/>
    </source>
</evidence>
<dbReference type="InterPro" id="IPR012349">
    <property type="entry name" value="Split_barrel_FMN-bd"/>
</dbReference>
<dbReference type="AlphaFoldDB" id="A0A7Y9DKV9"/>
<evidence type="ECO:0000313" key="6">
    <source>
        <dbReference type="EMBL" id="NYD22481.1"/>
    </source>
</evidence>
<keyword evidence="1" id="KW-0285">Flavoprotein</keyword>
<protein>
    <submittedName>
        <fullName evidence="6">Pyridoxamine 5'-phosphate oxidase</fullName>
        <ecNumber evidence="6">1.4.3.5</ecNumber>
    </submittedName>
</protein>
<organism evidence="6 7">
    <name type="scientific">Kineococcus aurantiacus</name>
    <dbReference type="NCBI Taxonomy" id="37633"/>
    <lineage>
        <taxon>Bacteria</taxon>
        <taxon>Bacillati</taxon>
        <taxon>Actinomycetota</taxon>
        <taxon>Actinomycetes</taxon>
        <taxon>Kineosporiales</taxon>
        <taxon>Kineosporiaceae</taxon>
        <taxon>Kineococcus</taxon>
    </lineage>
</organism>
<dbReference type="EMBL" id="JACCBB010000001">
    <property type="protein sequence ID" value="NYD22481.1"/>
    <property type="molecule type" value="Genomic_DNA"/>
</dbReference>
<feature type="domain" description="Pyridoxamine 5'-phosphate oxidase N-terminal" evidence="5">
    <location>
        <begin position="38"/>
        <end position="157"/>
    </location>
</feature>
<dbReference type="GO" id="GO:0004733">
    <property type="term" value="F:pyridoxamine phosphate oxidase activity"/>
    <property type="evidence" value="ECO:0007669"/>
    <property type="project" value="UniProtKB-EC"/>
</dbReference>
<evidence type="ECO:0000256" key="1">
    <source>
        <dbReference type="ARBA" id="ARBA00022630"/>
    </source>
</evidence>
<evidence type="ECO:0000259" key="5">
    <source>
        <dbReference type="Pfam" id="PF01243"/>
    </source>
</evidence>
<evidence type="ECO:0000256" key="2">
    <source>
        <dbReference type="ARBA" id="ARBA00022643"/>
    </source>
</evidence>
<dbReference type="EC" id="1.4.3.5" evidence="6"/>
<dbReference type="PANTHER" id="PTHR10851">
    <property type="entry name" value="PYRIDOXINE-5-PHOSPHATE OXIDASE"/>
    <property type="match status" value="1"/>
</dbReference>